<accession>A0A178WHN9</accession>
<evidence type="ECO:0000313" key="6">
    <source>
        <dbReference type="EMBL" id="OAP17899.1"/>
    </source>
</evidence>
<sequence length="636" mass="72861">MSELIKNIVLVGRTGNGKSATGNTLLGKEMFESKRQAVGVTKKCKMYRAAIQDGPIINVIDTPGLCDSAILLEELSKEITNCLNMTEEGIHAVLLVLSVKTRVSEEEESTINTLQSIFDSKILDYCIVVFTGGDELEQDNQTLDDFFSAGCPEVLTKALRLCHGRKVVFNNRTTDEEKKAEQITKLLALVADIGEKTGGIPYTYQMHLKIKEEIEKHKEQERAIKAKNLAEAEQAVRLDKIRMDQEMIALAEENGRVKEQERAIEANTIAEAKLALVKEELQKEHEKNMQKMAEENKKRREQEKEIQSKNLEEAELARRQEKIRMDQEMIALAEENRRLKEQEKAVEANNLAEAKLALVKEELRKELEEKMQLMAEENEKRREQERVIESKNLAEAELVREEKIRIDQEMILLAEEMERLKEQERAIERLKEQERAIEANKLVEAKLALVEEALRMEQEKNKQIMADENKRIKEEEQRKIDSKKTHMVYARNLVIAGSHQSEHWSWVPMQYDTSSETIVEAASLVGLCWLDIGGTFNTRELTPWTHYEVVYLLKLIKSATGWEVPVNLKLTLPSGAKPQERSVTLKEYIGKSWVAIPAGEFMTTPENNGEISFSFYEMGRWQEGLVVKGVAIRPKI</sequence>
<evidence type="ECO:0000313" key="7">
    <source>
        <dbReference type="Proteomes" id="UP000078284"/>
    </source>
</evidence>
<evidence type="ECO:0000256" key="4">
    <source>
        <dbReference type="SAM" id="Coils"/>
    </source>
</evidence>
<dbReference type="Gene3D" id="3.40.50.300">
    <property type="entry name" value="P-loop containing nucleotide triphosphate hydrolases"/>
    <property type="match status" value="1"/>
</dbReference>
<keyword evidence="3" id="KW-0342">GTP-binding</keyword>
<feature type="domain" description="AIG1-type G" evidence="5">
    <location>
        <begin position="3"/>
        <end position="211"/>
    </location>
</feature>
<dbReference type="InterPro" id="IPR025886">
    <property type="entry name" value="PP2-like"/>
</dbReference>
<keyword evidence="4" id="KW-0175">Coiled coil</keyword>
<dbReference type="GO" id="GO:0005525">
    <property type="term" value="F:GTP binding"/>
    <property type="evidence" value="ECO:0007669"/>
    <property type="project" value="UniProtKB-KW"/>
</dbReference>
<evidence type="ECO:0000256" key="1">
    <source>
        <dbReference type="ARBA" id="ARBA00008535"/>
    </source>
</evidence>
<dbReference type="PANTHER" id="PTHR10903:SF146">
    <property type="entry name" value="AIG1-LIKE PROTEIN_ 48352-49494-RELATED"/>
    <property type="match status" value="1"/>
</dbReference>
<gene>
    <name evidence="6" type="ordered locus">AXX17_At1g34680</name>
</gene>
<dbReference type="SUPFAM" id="SSF52540">
    <property type="entry name" value="P-loop containing nucleoside triphosphate hydrolases"/>
    <property type="match status" value="1"/>
</dbReference>
<name>A0A178WHN9_ARATH</name>
<comment type="caution">
    <text evidence="6">The sequence shown here is derived from an EMBL/GenBank/DDBJ whole genome shotgun (WGS) entry which is preliminary data.</text>
</comment>
<evidence type="ECO:0000256" key="2">
    <source>
        <dbReference type="ARBA" id="ARBA00022741"/>
    </source>
</evidence>
<protein>
    <recommendedName>
        <fullName evidence="5">AIG1-type G domain-containing protein</fullName>
    </recommendedName>
</protein>
<dbReference type="InterPro" id="IPR027417">
    <property type="entry name" value="P-loop_NTPase"/>
</dbReference>
<dbReference type="ExpressionAtlas" id="A0A178WHN9">
    <property type="expression patterns" value="baseline and differential"/>
</dbReference>
<dbReference type="Pfam" id="PF04548">
    <property type="entry name" value="AIG1"/>
    <property type="match status" value="1"/>
</dbReference>
<organism evidence="6 7">
    <name type="scientific">Arabidopsis thaliana</name>
    <name type="common">Mouse-ear cress</name>
    <dbReference type="NCBI Taxonomy" id="3702"/>
    <lineage>
        <taxon>Eukaryota</taxon>
        <taxon>Viridiplantae</taxon>
        <taxon>Streptophyta</taxon>
        <taxon>Embryophyta</taxon>
        <taxon>Tracheophyta</taxon>
        <taxon>Spermatophyta</taxon>
        <taxon>Magnoliopsida</taxon>
        <taxon>eudicotyledons</taxon>
        <taxon>Gunneridae</taxon>
        <taxon>Pentapetalae</taxon>
        <taxon>rosids</taxon>
        <taxon>malvids</taxon>
        <taxon>Brassicales</taxon>
        <taxon>Brassicaceae</taxon>
        <taxon>Camelineae</taxon>
        <taxon>Arabidopsis</taxon>
    </lineage>
</organism>
<dbReference type="CDD" id="cd01852">
    <property type="entry name" value="AIG1"/>
    <property type="match status" value="1"/>
</dbReference>
<keyword evidence="2" id="KW-0547">Nucleotide-binding</keyword>
<feature type="coiled-coil region" evidence="4">
    <location>
        <begin position="267"/>
        <end position="485"/>
    </location>
</feature>
<dbReference type="InterPro" id="IPR045058">
    <property type="entry name" value="GIMA/IAN/Toc"/>
</dbReference>
<proteinExistence type="inferred from homology"/>
<dbReference type="PROSITE" id="PS51720">
    <property type="entry name" value="G_AIG1"/>
    <property type="match status" value="1"/>
</dbReference>
<dbReference type="AlphaFoldDB" id="A0A178WHN9"/>
<dbReference type="Pfam" id="PF14299">
    <property type="entry name" value="PP2"/>
    <property type="match status" value="1"/>
</dbReference>
<evidence type="ECO:0000256" key="3">
    <source>
        <dbReference type="ARBA" id="ARBA00023134"/>
    </source>
</evidence>
<dbReference type="FunFam" id="3.40.50.300:FF:000840">
    <property type="entry name" value="Immune-associated nucleotide-binding protein 9"/>
    <property type="match status" value="1"/>
</dbReference>
<reference evidence="7" key="1">
    <citation type="journal article" date="2016" name="Proc. Natl. Acad. Sci. U.S.A.">
        <title>Chromosome-level assembly of Arabidopsis thaliana Ler reveals the extent of translocation and inversion polymorphisms.</title>
        <authorList>
            <person name="Zapata L."/>
            <person name="Ding J."/>
            <person name="Willing E.M."/>
            <person name="Hartwig B."/>
            <person name="Bezdan D."/>
            <person name="Jiao W.B."/>
            <person name="Patel V."/>
            <person name="Velikkakam James G."/>
            <person name="Koornneef M."/>
            <person name="Ossowski S."/>
            <person name="Schneeberger K."/>
        </authorList>
    </citation>
    <scope>NUCLEOTIDE SEQUENCE [LARGE SCALE GENOMIC DNA]</scope>
    <source>
        <strain evidence="7">cv. Landsberg erecta</strain>
    </source>
</reference>
<dbReference type="PANTHER" id="PTHR10903">
    <property type="entry name" value="GTPASE, IMAP FAMILY MEMBER-RELATED"/>
    <property type="match status" value="1"/>
</dbReference>
<comment type="similarity">
    <text evidence="1">Belongs to the TRAFAC class TrmE-Era-EngA-EngB-Septin-like GTPase superfamily. AIG1/Toc34/Toc159-like paraseptin GTPase family. IAN subfamily.</text>
</comment>
<evidence type="ECO:0000259" key="5">
    <source>
        <dbReference type="PROSITE" id="PS51720"/>
    </source>
</evidence>
<dbReference type="InterPro" id="IPR006703">
    <property type="entry name" value="G_AIG1"/>
</dbReference>
<dbReference type="Proteomes" id="UP000078284">
    <property type="component" value="Chromosome 1"/>
</dbReference>
<dbReference type="EMBL" id="LUHQ01000001">
    <property type="protein sequence ID" value="OAP17899.1"/>
    <property type="molecule type" value="Genomic_DNA"/>
</dbReference>